<accession>A0A839SAG8</accession>
<feature type="transmembrane region" description="Helical" evidence="1">
    <location>
        <begin position="376"/>
        <end position="392"/>
    </location>
</feature>
<keyword evidence="1" id="KW-0472">Membrane</keyword>
<gene>
    <name evidence="2" type="ORF">FHS11_000774</name>
</gene>
<feature type="transmembrane region" description="Helical" evidence="1">
    <location>
        <begin position="322"/>
        <end position="340"/>
    </location>
</feature>
<feature type="transmembrane region" description="Helical" evidence="1">
    <location>
        <begin position="65"/>
        <end position="87"/>
    </location>
</feature>
<feature type="transmembrane region" description="Helical" evidence="1">
    <location>
        <begin position="192"/>
        <end position="211"/>
    </location>
</feature>
<dbReference type="Proteomes" id="UP000539265">
    <property type="component" value="Unassembled WGS sequence"/>
</dbReference>
<organism evidence="2 3">
    <name type="scientific">Mucilaginibacter gotjawali</name>
    <dbReference type="NCBI Taxonomy" id="1550579"/>
    <lineage>
        <taxon>Bacteria</taxon>
        <taxon>Pseudomonadati</taxon>
        <taxon>Bacteroidota</taxon>
        <taxon>Sphingobacteriia</taxon>
        <taxon>Sphingobacteriales</taxon>
        <taxon>Sphingobacteriaceae</taxon>
        <taxon>Mucilaginibacter</taxon>
    </lineage>
</organism>
<feature type="transmembrane region" description="Helical" evidence="1">
    <location>
        <begin position="93"/>
        <end position="111"/>
    </location>
</feature>
<reference evidence="2" key="1">
    <citation type="submission" date="2020-08" db="EMBL/GenBank/DDBJ databases">
        <title>Genomic Encyclopedia of Type Strains, Phase III (KMG-III): the genomes of soil and plant-associated and newly described type strains.</title>
        <authorList>
            <person name="Whitman W."/>
        </authorList>
    </citation>
    <scope>NUCLEOTIDE SEQUENCE [LARGE SCALE GENOMIC DNA]</scope>
    <source>
        <strain evidence="2">CECT 8628</strain>
    </source>
</reference>
<evidence type="ECO:0008006" key="4">
    <source>
        <dbReference type="Google" id="ProtNLM"/>
    </source>
</evidence>
<dbReference type="EMBL" id="JACHWX010000002">
    <property type="protein sequence ID" value="MBB3054364.1"/>
    <property type="molecule type" value="Genomic_DNA"/>
</dbReference>
<sequence length="435" mass="50119">MKFRKILIFSLIFLVVSDALLYIGNKGIESTLIVPVSLAAKYLVLINLIWVASKSDWKDDLSGTVSVLFKLLLVWNIITIIRGVFLAHDYWDWKFLFFNSGLFFLIPLAFFIGKSMSLSQATFNYVIGFLFLLGFLAIPIGFVTNRQLYSRLMIPVSFFIVMIPYLKMRYRVLILIVAITSVVVVTDFRTNIIKIVISILILLTWYLRSYISVGWLKLIHFVLIFAPLVLLFLAVTGQFNIFDQASQNDSYVVKDNKGNAGDDESLTADTRTFIYLEVFKTLNAQDSWLLGGSAVAKYKTESFDKLVENNQRYGSEVGFLNTLLYSGIIGVVLYALLLFVVSHNAIYYSNNWLSKMIGLVIISRWLLFFMEEFTQFDLNFYFLWIIIGLVSTKQFRAMTDTQVALYFLNFKNWYLNVFRAKALQLNELTVDNNEE</sequence>
<feature type="transmembrane region" description="Helical" evidence="1">
    <location>
        <begin position="218"/>
        <end position="241"/>
    </location>
</feature>
<protein>
    <recommendedName>
        <fullName evidence="4">O-Antigen ligase</fullName>
    </recommendedName>
</protein>
<evidence type="ECO:0000256" key="1">
    <source>
        <dbReference type="SAM" id="Phobius"/>
    </source>
</evidence>
<dbReference type="AlphaFoldDB" id="A0A839SAG8"/>
<feature type="transmembrane region" description="Helical" evidence="1">
    <location>
        <begin position="170"/>
        <end position="186"/>
    </location>
</feature>
<name>A0A839SAG8_9SPHI</name>
<keyword evidence="1" id="KW-0812">Transmembrane</keyword>
<evidence type="ECO:0000313" key="2">
    <source>
        <dbReference type="EMBL" id="MBB3054364.1"/>
    </source>
</evidence>
<dbReference type="OrthoDB" id="756650at2"/>
<feature type="transmembrane region" description="Helical" evidence="1">
    <location>
        <begin position="31"/>
        <end position="53"/>
    </location>
</feature>
<proteinExistence type="predicted"/>
<keyword evidence="1" id="KW-1133">Transmembrane helix</keyword>
<evidence type="ECO:0000313" key="3">
    <source>
        <dbReference type="Proteomes" id="UP000539265"/>
    </source>
</evidence>
<keyword evidence="3" id="KW-1185">Reference proteome</keyword>
<feature type="transmembrane region" description="Helical" evidence="1">
    <location>
        <begin position="123"/>
        <end position="142"/>
    </location>
</feature>
<dbReference type="RefSeq" id="WP_096357070.1">
    <property type="nucleotide sequence ID" value="NZ_AP017313.1"/>
</dbReference>
<comment type="caution">
    <text evidence="2">The sequence shown here is derived from an EMBL/GenBank/DDBJ whole genome shotgun (WGS) entry which is preliminary data.</text>
</comment>